<dbReference type="AlphaFoldDB" id="A0A3S7JA00"/>
<feature type="zinc finger region" description="CHC2-type" evidence="12 14">
    <location>
        <begin position="37"/>
        <end position="61"/>
    </location>
</feature>
<keyword evidence="4 12" id="KW-0548">Nucleotidyltransferase</keyword>
<evidence type="ECO:0000256" key="8">
    <source>
        <dbReference type="ARBA" id="ARBA00022833"/>
    </source>
</evidence>
<dbReference type="FunFam" id="3.40.1360.10:FF:000002">
    <property type="entry name" value="DNA primase"/>
    <property type="match status" value="1"/>
</dbReference>
<evidence type="ECO:0000256" key="7">
    <source>
        <dbReference type="ARBA" id="ARBA00022771"/>
    </source>
</evidence>
<keyword evidence="2 12" id="KW-0639">Primosome</keyword>
<dbReference type="Pfam" id="PF01807">
    <property type="entry name" value="Zn_ribbon_DnaG"/>
    <property type="match status" value="1"/>
</dbReference>
<keyword evidence="8 12" id="KW-0862">Zinc</keyword>
<dbReference type="SMART" id="SM00493">
    <property type="entry name" value="TOPRIM"/>
    <property type="match status" value="1"/>
</dbReference>
<accession>A0A3S7JA00</accession>
<evidence type="ECO:0000256" key="5">
    <source>
        <dbReference type="ARBA" id="ARBA00022705"/>
    </source>
</evidence>
<dbReference type="Gene3D" id="3.40.1360.10">
    <property type="match status" value="1"/>
</dbReference>
<gene>
    <name evidence="12 16" type="primary">dnaG</name>
    <name evidence="16" type="ORF">CKSOR_00364</name>
</gene>
<dbReference type="GO" id="GO:0000428">
    <property type="term" value="C:DNA-directed RNA polymerase complex"/>
    <property type="evidence" value="ECO:0007669"/>
    <property type="project" value="UniProtKB-KW"/>
</dbReference>
<evidence type="ECO:0000256" key="6">
    <source>
        <dbReference type="ARBA" id="ARBA00022723"/>
    </source>
</evidence>
<dbReference type="InterPro" id="IPR030846">
    <property type="entry name" value="DnaG_bac"/>
</dbReference>
<keyword evidence="9" id="KW-0460">Magnesium</keyword>
<dbReference type="RefSeq" id="WP_161539537.1">
    <property type="nucleotide sequence ID" value="NZ_CP025628.1"/>
</dbReference>
<dbReference type="PIRSF" id="PIRSF002811">
    <property type="entry name" value="DnaG"/>
    <property type="match status" value="1"/>
</dbReference>
<dbReference type="InterPro" id="IPR006171">
    <property type="entry name" value="TOPRIM_dom"/>
</dbReference>
<comment type="domain">
    <text evidence="12">Contains an N-terminal zinc-binding domain, a central core domain that contains the primase activity, and a C-terminal DnaB-binding domain.</text>
</comment>
<keyword evidence="5 12" id="KW-0235">DNA replication</keyword>
<evidence type="ECO:0000256" key="2">
    <source>
        <dbReference type="ARBA" id="ARBA00022515"/>
    </source>
</evidence>
<dbReference type="CDD" id="cd03364">
    <property type="entry name" value="TOPRIM_DnaG_primases"/>
    <property type="match status" value="1"/>
</dbReference>
<keyword evidence="17" id="KW-1185">Reference proteome</keyword>
<evidence type="ECO:0000259" key="15">
    <source>
        <dbReference type="PROSITE" id="PS50880"/>
    </source>
</evidence>
<comment type="function">
    <text evidence="12 13">RNA polymerase that catalyzes the synthesis of short RNA molecules used as primers for DNA polymerase during DNA replication.</text>
</comment>
<dbReference type="FunFam" id="3.90.580.10:FF:000001">
    <property type="entry name" value="DNA primase"/>
    <property type="match status" value="1"/>
</dbReference>
<evidence type="ECO:0000256" key="4">
    <source>
        <dbReference type="ARBA" id="ARBA00022695"/>
    </source>
</evidence>
<dbReference type="KEGG" id="kso:CKSOR_00364"/>
<dbReference type="Gene3D" id="3.90.980.10">
    <property type="entry name" value="DNA primase, catalytic core, N-terminal domain"/>
    <property type="match status" value="1"/>
</dbReference>
<dbReference type="InterPro" id="IPR006295">
    <property type="entry name" value="DNA_primase_DnaG"/>
</dbReference>
<comment type="subunit">
    <text evidence="12">Monomer. Interacts with DnaB.</text>
</comment>
<dbReference type="SUPFAM" id="SSF117023">
    <property type="entry name" value="DNA primase DnaG, C-terminal domain"/>
    <property type="match status" value="1"/>
</dbReference>
<sequence length="606" mass="70287">MISQKFIQDLLSKIDIVDLVQQYISIKKSGSNYLGLCPFHDEKSPSFTVNSEKQFFHCFGCGEHGNVINFLMKYNGLNFIEALKYLSELLGIKLPQKNFSVLTEDSKKSNLVNILNQAKSRYLLMLKDSKSAQAYLKYRGISNNVINIYNIGYAKNNNQLYAELKNYYDNNVLLDSGLIIKDSNNFYDRFRNRIIFPIYNIEGILIGFGGRALGNNLPKYLNSPETNLFKKGQELYGFWEAKSVIKKEKTILIVEGYLDVLKLVQHNFLNVVATLGTSITIDQIKKIIFQGIKKIIFCFDGDFAGKKAAQRALRVCLSELNDNFEIRFLFLPDSYDPDSFVTKFGIFEFKNKINQSIPLSQFLLKEISEKYNMNEAEGRVACLNNAIKIIDCIPKCILRTQIEKDLSELVHITQKELNFSILKNKKQSNYFIDQKSFHRKHFINEKIGKQNTLQKKDLNTIKINNKYYSLISKKLINLLIQYPYLLNTIDYDQINIIGKDDDLENIKNFILFVKNNENKQYNSLLELIDPNSDMYRYIKQISSHNSMINIPNPELELNSIISYIEINNIKKEMEKLSNKKDFSTQDAILYKNLSKKLIDIKNKDHS</sequence>
<evidence type="ECO:0000256" key="14">
    <source>
        <dbReference type="PIRSR" id="PIRSR002811-1"/>
    </source>
</evidence>
<dbReference type="Gene3D" id="1.20.50.20">
    <property type="entry name" value="DnaG, RNA polymerase domain, helical bundle"/>
    <property type="match status" value="1"/>
</dbReference>
<name>A0A3S7JA00_9PROT</name>
<protein>
    <recommendedName>
        <fullName evidence="12 13">DNA primase</fullName>
        <ecNumber evidence="12">2.7.7.101</ecNumber>
    </recommendedName>
</protein>
<evidence type="ECO:0000313" key="16">
    <source>
        <dbReference type="EMBL" id="AWD32481.1"/>
    </source>
</evidence>
<dbReference type="Pfam" id="PF13662">
    <property type="entry name" value="Toprim_4"/>
    <property type="match status" value="1"/>
</dbReference>
<dbReference type="InterPro" id="IPR037068">
    <property type="entry name" value="DNA_primase_core_N_sf"/>
</dbReference>
<dbReference type="GO" id="GO:1990077">
    <property type="term" value="C:primosome complex"/>
    <property type="evidence" value="ECO:0007669"/>
    <property type="project" value="UniProtKB-KW"/>
</dbReference>
<keyword evidence="7 12" id="KW-0863">Zinc-finger</keyword>
<dbReference type="GO" id="GO:0008270">
    <property type="term" value="F:zinc ion binding"/>
    <property type="evidence" value="ECO:0007669"/>
    <property type="project" value="UniProtKB-UniRule"/>
</dbReference>
<dbReference type="SMART" id="SM00400">
    <property type="entry name" value="ZnF_CHCC"/>
    <property type="match status" value="1"/>
</dbReference>
<evidence type="ECO:0000256" key="13">
    <source>
        <dbReference type="PIRNR" id="PIRNR002811"/>
    </source>
</evidence>
<dbReference type="InterPro" id="IPR002694">
    <property type="entry name" value="Znf_CHC2"/>
</dbReference>
<dbReference type="PROSITE" id="PS50880">
    <property type="entry name" value="TOPRIM"/>
    <property type="match status" value="1"/>
</dbReference>
<reference evidence="16 17" key="1">
    <citation type="journal article" date="2018" name="Parasitology">
        <title>The reduced genome of Candidatus Kinetoplastibacterium sorsogonicusi, the endosymbiont of Kentomonas sorsogonicus (Trypanosomatidae): loss of the haem-synthesis pathway.</title>
        <authorList>
            <person name="Silva F.M."/>
            <person name="Kostygov A.Y."/>
            <person name="Spodareva V.V."/>
            <person name="Butenko A."/>
            <person name="Tossou R."/>
            <person name="Lukes J."/>
            <person name="Yurchenko V."/>
            <person name="Alves J.M.P."/>
        </authorList>
    </citation>
    <scope>NUCLEOTIDE SEQUENCE [LARGE SCALE GENOMIC DNA]</scope>
    <source>
        <strain evidence="16 17">MF-08</strain>
    </source>
</reference>
<evidence type="ECO:0000256" key="9">
    <source>
        <dbReference type="ARBA" id="ARBA00022842"/>
    </source>
</evidence>
<dbReference type="GO" id="GO:0003899">
    <property type="term" value="F:DNA-directed RNA polymerase activity"/>
    <property type="evidence" value="ECO:0007669"/>
    <property type="project" value="UniProtKB-UniRule"/>
</dbReference>
<dbReference type="GO" id="GO:0003677">
    <property type="term" value="F:DNA binding"/>
    <property type="evidence" value="ECO:0007669"/>
    <property type="project" value="UniProtKB-KW"/>
</dbReference>
<dbReference type="PANTHER" id="PTHR30313">
    <property type="entry name" value="DNA PRIMASE"/>
    <property type="match status" value="1"/>
</dbReference>
<dbReference type="Gene3D" id="3.90.580.10">
    <property type="entry name" value="Zinc finger, CHC2-type domain"/>
    <property type="match status" value="1"/>
</dbReference>
<keyword evidence="1 12" id="KW-0240">DNA-directed RNA polymerase</keyword>
<comment type="catalytic activity">
    <reaction evidence="12">
        <text>ssDNA + n NTP = ssDNA/pppN(pN)n-1 hybrid + (n-1) diphosphate.</text>
        <dbReference type="EC" id="2.7.7.101"/>
    </reaction>
</comment>
<dbReference type="Pfam" id="PF08275">
    <property type="entry name" value="DNAG_N"/>
    <property type="match status" value="1"/>
</dbReference>
<evidence type="ECO:0000313" key="17">
    <source>
        <dbReference type="Proteomes" id="UP000266796"/>
    </source>
</evidence>
<comment type="cofactor">
    <cofactor evidence="12 13 14">
        <name>Zn(2+)</name>
        <dbReference type="ChEBI" id="CHEBI:29105"/>
    </cofactor>
    <text evidence="12 13 14">Binds 1 zinc ion per monomer.</text>
</comment>
<dbReference type="EMBL" id="CP025628">
    <property type="protein sequence ID" value="AWD32481.1"/>
    <property type="molecule type" value="Genomic_DNA"/>
</dbReference>
<evidence type="ECO:0000256" key="1">
    <source>
        <dbReference type="ARBA" id="ARBA00022478"/>
    </source>
</evidence>
<dbReference type="InterPro" id="IPR013264">
    <property type="entry name" value="DNAG_N"/>
</dbReference>
<organism evidence="16 17">
    <name type="scientific">Candidatus Kinetoplastidibacterium kentomonadis</name>
    <dbReference type="NCBI Taxonomy" id="1576550"/>
    <lineage>
        <taxon>Bacteria</taxon>
        <taxon>Pseudomonadati</taxon>
        <taxon>Pseudomonadota</taxon>
        <taxon>Betaproteobacteria</taxon>
        <taxon>Candidatus Kinetoplastidibacterium</taxon>
    </lineage>
</organism>
<dbReference type="InterPro" id="IPR016136">
    <property type="entry name" value="DNA_helicase_N/primase_C"/>
</dbReference>
<dbReference type="NCBIfam" id="TIGR01391">
    <property type="entry name" value="dnaG"/>
    <property type="match status" value="1"/>
</dbReference>
<dbReference type="Proteomes" id="UP000266796">
    <property type="component" value="Chromosome"/>
</dbReference>
<dbReference type="Pfam" id="PF10410">
    <property type="entry name" value="DnaB_bind"/>
    <property type="match status" value="1"/>
</dbReference>
<dbReference type="Gene3D" id="1.10.860.10">
    <property type="entry name" value="DNAb Helicase, Chain A"/>
    <property type="match status" value="1"/>
</dbReference>
<feature type="domain" description="Toprim" evidence="15">
    <location>
        <begin position="249"/>
        <end position="332"/>
    </location>
</feature>
<dbReference type="GO" id="GO:0005737">
    <property type="term" value="C:cytoplasm"/>
    <property type="evidence" value="ECO:0007669"/>
    <property type="project" value="TreeGrafter"/>
</dbReference>
<dbReference type="InterPro" id="IPR036977">
    <property type="entry name" value="DNA_primase_Znf_CHC2"/>
</dbReference>
<dbReference type="EC" id="2.7.7.101" evidence="12"/>
<keyword evidence="11 12" id="KW-0804">Transcription</keyword>
<dbReference type="SUPFAM" id="SSF57783">
    <property type="entry name" value="Zinc beta-ribbon"/>
    <property type="match status" value="1"/>
</dbReference>
<evidence type="ECO:0000256" key="12">
    <source>
        <dbReference type="HAMAP-Rule" id="MF_00974"/>
    </source>
</evidence>
<evidence type="ECO:0000256" key="11">
    <source>
        <dbReference type="ARBA" id="ARBA00023163"/>
    </source>
</evidence>
<dbReference type="GO" id="GO:0006269">
    <property type="term" value="P:DNA replication, synthesis of primer"/>
    <property type="evidence" value="ECO:0007669"/>
    <property type="project" value="UniProtKB-UniRule"/>
</dbReference>
<dbReference type="InterPro" id="IPR019475">
    <property type="entry name" value="DNA_primase_DnaB-bd"/>
</dbReference>
<keyword evidence="3 12" id="KW-0808">Transferase</keyword>
<dbReference type="InterPro" id="IPR034151">
    <property type="entry name" value="TOPRIM_DnaG_bac"/>
</dbReference>
<keyword evidence="10 12" id="KW-0238">DNA-binding</keyword>
<comment type="similarity">
    <text evidence="12 13">Belongs to the DnaG primase family.</text>
</comment>
<dbReference type="InterPro" id="IPR050219">
    <property type="entry name" value="DnaG_primase"/>
</dbReference>
<evidence type="ECO:0000256" key="3">
    <source>
        <dbReference type="ARBA" id="ARBA00022679"/>
    </source>
</evidence>
<dbReference type="PANTHER" id="PTHR30313:SF2">
    <property type="entry name" value="DNA PRIMASE"/>
    <property type="match status" value="1"/>
</dbReference>
<dbReference type="SUPFAM" id="SSF56731">
    <property type="entry name" value="DNA primase core"/>
    <property type="match status" value="1"/>
</dbReference>
<evidence type="ECO:0000256" key="10">
    <source>
        <dbReference type="ARBA" id="ARBA00023125"/>
    </source>
</evidence>
<proteinExistence type="inferred from homology"/>
<dbReference type="HAMAP" id="MF_00974">
    <property type="entry name" value="DNA_primase_DnaG"/>
    <property type="match status" value="1"/>
</dbReference>
<keyword evidence="6 12" id="KW-0479">Metal-binding</keyword>